<proteinExistence type="predicted"/>
<name>A0A1I0QPD7_9BACT</name>
<dbReference type="GeneID" id="99988784"/>
<keyword evidence="1" id="KW-0472">Membrane</keyword>
<keyword evidence="1" id="KW-0812">Transmembrane</keyword>
<dbReference type="STRING" id="1267423.SAMN05216290_2516"/>
<protein>
    <submittedName>
        <fullName evidence="2">Uncharacterized protein</fullName>
    </submittedName>
</protein>
<reference evidence="3" key="1">
    <citation type="submission" date="2016-10" db="EMBL/GenBank/DDBJ databases">
        <authorList>
            <person name="Varghese N."/>
            <person name="Submissions S."/>
        </authorList>
    </citation>
    <scope>NUCLEOTIDE SEQUENCE [LARGE SCALE GENOMIC DNA]</scope>
    <source>
        <strain evidence="3">CGMCC 1.12402</strain>
    </source>
</reference>
<organism evidence="2 3">
    <name type="scientific">Roseivirga pacifica</name>
    <dbReference type="NCBI Taxonomy" id="1267423"/>
    <lineage>
        <taxon>Bacteria</taxon>
        <taxon>Pseudomonadati</taxon>
        <taxon>Bacteroidota</taxon>
        <taxon>Cytophagia</taxon>
        <taxon>Cytophagales</taxon>
        <taxon>Roseivirgaceae</taxon>
        <taxon>Roseivirga</taxon>
    </lineage>
</organism>
<accession>A0A1I0QPD7</accession>
<dbReference type="AlphaFoldDB" id="A0A1I0QPD7"/>
<evidence type="ECO:0000256" key="1">
    <source>
        <dbReference type="SAM" id="Phobius"/>
    </source>
</evidence>
<keyword evidence="1" id="KW-1133">Transmembrane helix</keyword>
<keyword evidence="3" id="KW-1185">Reference proteome</keyword>
<gene>
    <name evidence="2" type="ORF">SAMN05216290_2516</name>
</gene>
<sequence>MNYQLFDAGDNKVLLGPEGIACKKGEASAHSNTQYYIIRIPQTLDTNLNPENNYHIVVNNEIGFAYYRTLSGIGTDPFLNVVRKFVPPYEYEAIGAEATHRGLKLILSDKDYLLTDNVTKEDGGTYERVELYLSPDEVYNSRGYVENGITTELNLLESFETDKELVAYFTRWKKEPSDFRAKRDTAPKARVLKVASVVGLICAIFFTLKACSDIGL</sequence>
<evidence type="ECO:0000313" key="2">
    <source>
        <dbReference type="EMBL" id="SEW28970.1"/>
    </source>
</evidence>
<dbReference type="RefSeq" id="WP_090258918.1">
    <property type="nucleotide sequence ID" value="NZ_FOIR01000002.1"/>
</dbReference>
<evidence type="ECO:0000313" key="3">
    <source>
        <dbReference type="Proteomes" id="UP000199437"/>
    </source>
</evidence>
<dbReference type="Proteomes" id="UP000199437">
    <property type="component" value="Unassembled WGS sequence"/>
</dbReference>
<feature type="transmembrane region" description="Helical" evidence="1">
    <location>
        <begin position="190"/>
        <end position="208"/>
    </location>
</feature>
<dbReference type="EMBL" id="FOIR01000002">
    <property type="protein sequence ID" value="SEW28970.1"/>
    <property type="molecule type" value="Genomic_DNA"/>
</dbReference>